<keyword evidence="6 7" id="KW-0472">Membrane</keyword>
<keyword evidence="10" id="KW-1185">Reference proteome</keyword>
<evidence type="ECO:0000256" key="1">
    <source>
        <dbReference type="ARBA" id="ARBA00004141"/>
    </source>
</evidence>
<evidence type="ECO:0000313" key="11">
    <source>
        <dbReference type="WBParaSite" id="BPAG_0001073801-mRNA-1"/>
    </source>
</evidence>
<feature type="transmembrane region" description="Helical" evidence="7">
    <location>
        <begin position="253"/>
        <end position="272"/>
    </location>
</feature>
<keyword evidence="8" id="KW-0732">Signal</keyword>
<sequence length="433" mass="49714">MTVLLILIYLDLLFGSTGENMDLDLHVDRENWLDPNDPFSPSSFCTKNTLDQLAVCQANFKRCMKGSKRTVQEISVESHVEGHYIHDSTLKHIVRNFLHRMDVDIDKTKRVDRIVEVYLDGDSLAVLKKYLNSKDETITVREQVREVLEKMIVLQHYEDISSVKRIFDMVVTFLPLLNAVLLIPAIMANIAARMSRAEKSVAEKCKANNFFSTAINMVSGLFVFKGEDECEQHYKVYAGFQDLYVNPIYEISLLDVICEVLSNFIFTSLGVFGRHFNIFLNEFLRDSPLHFIVVKTITLFFLIVLFLFWLGGYRLRTFMATIEPADTTHAMSQILQTVDHWSNEERPKTDTSKSTILRIGLKPVRNTVSSNRRRSLSTSRLSQTNLYEILDRLMRASSCLSHRYPWRELIGSTAVAVANSSLHHITNTARSQL</sequence>
<evidence type="ECO:0000256" key="8">
    <source>
        <dbReference type="SAM" id="SignalP"/>
    </source>
</evidence>
<dbReference type="GO" id="GO:0005783">
    <property type="term" value="C:endoplasmic reticulum"/>
    <property type="evidence" value="ECO:0007669"/>
    <property type="project" value="TreeGrafter"/>
</dbReference>
<evidence type="ECO:0000256" key="7">
    <source>
        <dbReference type="SAM" id="Phobius"/>
    </source>
</evidence>
<reference evidence="11" key="1">
    <citation type="submission" date="2016-04" db="UniProtKB">
        <authorList>
            <consortium name="WormBaseParasite"/>
        </authorList>
    </citation>
    <scope>IDENTIFICATION</scope>
</reference>
<evidence type="ECO:0000313" key="9">
    <source>
        <dbReference type="EMBL" id="VDN91886.1"/>
    </source>
</evidence>
<keyword evidence="4 7" id="KW-0812">Transmembrane</keyword>
<reference evidence="9 10" key="2">
    <citation type="submission" date="2018-11" db="EMBL/GenBank/DDBJ databases">
        <authorList>
            <consortium name="Pathogen Informatics"/>
        </authorList>
    </citation>
    <scope>NUCLEOTIDE SEQUENCE [LARGE SCALE GENOMIC DNA]</scope>
</reference>
<evidence type="ECO:0000256" key="4">
    <source>
        <dbReference type="ARBA" id="ARBA00022692"/>
    </source>
</evidence>
<dbReference type="GO" id="GO:0005254">
    <property type="term" value="F:chloride channel activity"/>
    <property type="evidence" value="ECO:0007669"/>
    <property type="project" value="TreeGrafter"/>
</dbReference>
<organism evidence="11">
    <name type="scientific">Brugia pahangi</name>
    <name type="common">Filarial nematode worm</name>
    <dbReference type="NCBI Taxonomy" id="6280"/>
    <lineage>
        <taxon>Eukaryota</taxon>
        <taxon>Metazoa</taxon>
        <taxon>Ecdysozoa</taxon>
        <taxon>Nematoda</taxon>
        <taxon>Chromadorea</taxon>
        <taxon>Rhabditida</taxon>
        <taxon>Spirurina</taxon>
        <taxon>Spiruromorpha</taxon>
        <taxon>Filarioidea</taxon>
        <taxon>Onchocercidae</taxon>
        <taxon>Brugia</taxon>
    </lineage>
</organism>
<feature type="signal peptide" evidence="8">
    <location>
        <begin position="1"/>
        <end position="18"/>
    </location>
</feature>
<dbReference type="WBParaSite" id="BPAG_0001073801-mRNA-1">
    <property type="protein sequence ID" value="BPAG_0001073801-mRNA-1"/>
    <property type="gene ID" value="BPAG_0001073801"/>
</dbReference>
<dbReference type="PANTHER" id="PTHR34093">
    <property type="entry name" value="CHLORIDE CHANNEL CLIC-LIKE PROTEIN 1"/>
    <property type="match status" value="1"/>
</dbReference>
<accession>A0A158PRM8</accession>
<comment type="similarity">
    <text evidence="2">Belongs to the chloride channel MCLC family.</text>
</comment>
<protein>
    <recommendedName>
        <fullName evidence="3">Chloride channel CLIC-like protein 1</fullName>
    </recommendedName>
</protein>
<dbReference type="InterPro" id="IPR009231">
    <property type="entry name" value="Chloride_chnl_CLIC-like"/>
</dbReference>
<name>A0A158PRM8_BRUPA</name>
<comment type="subcellular location">
    <subcellularLocation>
        <location evidence="1">Membrane</location>
        <topology evidence="1">Multi-pass membrane protein</topology>
    </subcellularLocation>
</comment>
<dbReference type="STRING" id="6280.A0A158PRM8"/>
<dbReference type="GO" id="GO:0016020">
    <property type="term" value="C:membrane"/>
    <property type="evidence" value="ECO:0007669"/>
    <property type="project" value="UniProtKB-SubCell"/>
</dbReference>
<evidence type="ECO:0000313" key="10">
    <source>
        <dbReference type="Proteomes" id="UP000278627"/>
    </source>
</evidence>
<dbReference type="Proteomes" id="UP000278627">
    <property type="component" value="Unassembled WGS sequence"/>
</dbReference>
<keyword evidence="5 7" id="KW-1133">Transmembrane helix</keyword>
<feature type="chain" id="PRO_5043135221" description="Chloride channel CLIC-like protein 1" evidence="8">
    <location>
        <begin position="19"/>
        <end position="433"/>
    </location>
</feature>
<dbReference type="AlphaFoldDB" id="A0A158PRM8"/>
<dbReference type="PANTHER" id="PTHR34093:SF1">
    <property type="entry name" value="CHLORIDE CHANNEL CLIC-LIKE PROTEIN 1"/>
    <property type="match status" value="1"/>
</dbReference>
<evidence type="ECO:0000256" key="5">
    <source>
        <dbReference type="ARBA" id="ARBA00022989"/>
    </source>
</evidence>
<feature type="transmembrane region" description="Helical" evidence="7">
    <location>
        <begin position="292"/>
        <end position="310"/>
    </location>
</feature>
<evidence type="ECO:0000256" key="6">
    <source>
        <dbReference type="ARBA" id="ARBA00023136"/>
    </source>
</evidence>
<evidence type="ECO:0000256" key="2">
    <source>
        <dbReference type="ARBA" id="ARBA00005944"/>
    </source>
</evidence>
<feature type="transmembrane region" description="Helical" evidence="7">
    <location>
        <begin position="169"/>
        <end position="192"/>
    </location>
</feature>
<proteinExistence type="inferred from homology"/>
<gene>
    <name evidence="9" type="ORF">BPAG_LOCUS10700</name>
</gene>
<dbReference type="EMBL" id="UZAD01013197">
    <property type="protein sequence ID" value="VDN91886.1"/>
    <property type="molecule type" value="Genomic_DNA"/>
</dbReference>
<evidence type="ECO:0000256" key="3">
    <source>
        <dbReference type="ARBA" id="ARBA00015571"/>
    </source>
</evidence>